<dbReference type="Gene3D" id="3.90.480.20">
    <property type="match status" value="1"/>
</dbReference>
<evidence type="ECO:0000259" key="7">
    <source>
        <dbReference type="Pfam" id="PF03460"/>
    </source>
</evidence>
<dbReference type="Pfam" id="PF03460">
    <property type="entry name" value="NIR_SIR_ferr"/>
    <property type="match status" value="2"/>
</dbReference>
<dbReference type="RefSeq" id="WP_257312863.1">
    <property type="nucleotide sequence ID" value="NZ_JANFDG010000003.1"/>
</dbReference>
<dbReference type="Gene3D" id="3.30.413.10">
    <property type="entry name" value="Sulfite Reductase Hemoprotein, domain 1"/>
    <property type="match status" value="2"/>
</dbReference>
<keyword evidence="3" id="KW-0479">Metal-binding</keyword>
<keyword evidence="2" id="KW-0349">Heme</keyword>
<organism evidence="8 9">
    <name type="scientific">Shinella pollutisoli</name>
    <dbReference type="NCBI Taxonomy" id="2250594"/>
    <lineage>
        <taxon>Bacteria</taxon>
        <taxon>Pseudomonadati</taxon>
        <taxon>Pseudomonadota</taxon>
        <taxon>Alphaproteobacteria</taxon>
        <taxon>Hyphomicrobiales</taxon>
        <taxon>Rhizobiaceae</taxon>
        <taxon>Shinella</taxon>
    </lineage>
</organism>
<dbReference type="InterPro" id="IPR036136">
    <property type="entry name" value="Nit/Sulf_reduc_fer-like_dom_sf"/>
</dbReference>
<evidence type="ECO:0000256" key="1">
    <source>
        <dbReference type="ARBA" id="ARBA00022485"/>
    </source>
</evidence>
<dbReference type="InterPro" id="IPR051329">
    <property type="entry name" value="NIR_SIR_4Fe-4S"/>
</dbReference>
<dbReference type="Gene3D" id="3.90.480.10">
    <property type="entry name" value="Sulfite Reductase Hemoprotein,Domain 2"/>
    <property type="match status" value="1"/>
</dbReference>
<evidence type="ECO:0000313" key="9">
    <source>
        <dbReference type="Proteomes" id="UP001595377"/>
    </source>
</evidence>
<reference evidence="9" key="1">
    <citation type="journal article" date="2019" name="Int. J. Syst. Evol. Microbiol.">
        <title>The Global Catalogue of Microorganisms (GCM) 10K type strain sequencing project: providing services to taxonomists for standard genome sequencing and annotation.</title>
        <authorList>
            <consortium name="The Broad Institute Genomics Platform"/>
            <consortium name="The Broad Institute Genome Sequencing Center for Infectious Disease"/>
            <person name="Wu L."/>
            <person name="Ma J."/>
        </authorList>
    </citation>
    <scope>NUCLEOTIDE SEQUENCE [LARGE SCALE GENOMIC DNA]</scope>
    <source>
        <strain evidence="9">KCTC 52677</strain>
    </source>
</reference>
<keyword evidence="5" id="KW-0408">Iron</keyword>
<name>A0ABV7DIC4_9HYPH</name>
<dbReference type="GO" id="GO:0043818">
    <property type="term" value="F:precorrin-3B synthase activity"/>
    <property type="evidence" value="ECO:0007669"/>
    <property type="project" value="UniProtKB-EC"/>
</dbReference>
<evidence type="ECO:0000256" key="5">
    <source>
        <dbReference type="ARBA" id="ARBA00023004"/>
    </source>
</evidence>
<sequence length="440" mass="43857">MSAALRLPPPPVRRGACPSVAAPMPTGDGLLVRLRPRAAGLSPEKWRAIAALARRHGNGLVEVTARGNLQIRGLTADSARMLASGLDAADIALRSGTAIEVPPLSGLDPSEAADATPVAAAIEAAIAARGFALAPKLAVVVDGGGVLSLADMVADLRLDAERTAEGVMWRISTAGDAFSARPVARADAADAVETVVGLLGLLAALGPAARGRDLGEALVPALAGPTVRPSLPPVPVGPIAVGAGQVLGLRLPYGRIHADRLEGLANDLERLGATEIRLAPHRALLVPGLAGEALAATIRAAAAHGFRTDPDAPGNAISVCAGSAGCASGLIDTHAVADLLVAEAPSLFGGAPGIHISGCAKGCAHPAAAAVTLAGSAGGLGLVPGGRAGDEPLAVTDDAAAAFARLEALLSRERAPGEPLDSLLDRLGRSRLKAAFQGRT</sequence>
<keyword evidence="6" id="KW-0411">Iron-sulfur</keyword>
<accession>A0ABV7DIC4</accession>
<dbReference type="InterPro" id="IPR012798">
    <property type="entry name" value="Cbl_synth_CobG-like"/>
</dbReference>
<dbReference type="EC" id="1.14.13.83" evidence="8"/>
<dbReference type="PANTHER" id="PTHR32439">
    <property type="entry name" value="FERREDOXIN--NITRITE REDUCTASE, CHLOROPLASTIC"/>
    <property type="match status" value="1"/>
</dbReference>
<feature type="domain" description="Nitrite/Sulfite reductase ferredoxin-like" evidence="7">
    <location>
        <begin position="242"/>
        <end position="303"/>
    </location>
</feature>
<dbReference type="PANTHER" id="PTHR32439:SF9">
    <property type="entry name" value="BLR3264 PROTEIN"/>
    <property type="match status" value="1"/>
</dbReference>
<feature type="domain" description="Nitrite/Sulfite reductase ferredoxin-like" evidence="7">
    <location>
        <begin position="23"/>
        <end position="86"/>
    </location>
</feature>
<gene>
    <name evidence="8" type="primary">cobG</name>
    <name evidence="8" type="ORF">ACFOHH_12970</name>
</gene>
<keyword evidence="4 8" id="KW-0560">Oxidoreductase</keyword>
<dbReference type="InterPro" id="IPR005117">
    <property type="entry name" value="NiRdtase/SiRdtase_haem-b_fer"/>
</dbReference>
<evidence type="ECO:0000256" key="3">
    <source>
        <dbReference type="ARBA" id="ARBA00022723"/>
    </source>
</evidence>
<dbReference type="SUPFAM" id="SSF55124">
    <property type="entry name" value="Nitrite/Sulfite reductase N-terminal domain-like"/>
    <property type="match status" value="2"/>
</dbReference>
<dbReference type="SUPFAM" id="SSF56014">
    <property type="entry name" value="Nitrite and sulphite reductase 4Fe-4S domain-like"/>
    <property type="match status" value="1"/>
</dbReference>
<keyword evidence="9" id="KW-1185">Reference proteome</keyword>
<protein>
    <submittedName>
        <fullName evidence="8">Precorrin-3B synthase</fullName>
        <ecNumber evidence="8">1.14.13.83</ecNumber>
    </submittedName>
</protein>
<dbReference type="Proteomes" id="UP001595377">
    <property type="component" value="Unassembled WGS sequence"/>
</dbReference>
<comment type="caution">
    <text evidence="8">The sequence shown here is derived from an EMBL/GenBank/DDBJ whole genome shotgun (WGS) entry which is preliminary data.</text>
</comment>
<evidence type="ECO:0000256" key="6">
    <source>
        <dbReference type="ARBA" id="ARBA00023014"/>
    </source>
</evidence>
<evidence type="ECO:0000313" key="8">
    <source>
        <dbReference type="EMBL" id="MFC3074018.1"/>
    </source>
</evidence>
<dbReference type="InterPro" id="IPR045854">
    <property type="entry name" value="NO2/SO3_Rdtase_4Fe4S_sf"/>
</dbReference>
<dbReference type="NCBIfam" id="TIGR02435">
    <property type="entry name" value="CobG"/>
    <property type="match status" value="1"/>
</dbReference>
<evidence type="ECO:0000256" key="4">
    <source>
        <dbReference type="ARBA" id="ARBA00023002"/>
    </source>
</evidence>
<proteinExistence type="predicted"/>
<dbReference type="EMBL" id="JBHRSP010000019">
    <property type="protein sequence ID" value="MFC3074018.1"/>
    <property type="molecule type" value="Genomic_DNA"/>
</dbReference>
<keyword evidence="1" id="KW-0004">4Fe-4S</keyword>
<evidence type="ECO:0000256" key="2">
    <source>
        <dbReference type="ARBA" id="ARBA00022617"/>
    </source>
</evidence>